<evidence type="ECO:0000313" key="4">
    <source>
        <dbReference type="EMBL" id="MEU6803506.1"/>
    </source>
</evidence>
<keyword evidence="5" id="KW-1185">Reference proteome</keyword>
<dbReference type="InterPro" id="IPR009057">
    <property type="entry name" value="Homeodomain-like_sf"/>
</dbReference>
<keyword evidence="1 2" id="KW-0238">DNA-binding</keyword>
<comment type="caution">
    <text evidence="4">The sequence shown here is derived from an EMBL/GenBank/DDBJ whole genome shotgun (WGS) entry which is preliminary data.</text>
</comment>
<evidence type="ECO:0000256" key="1">
    <source>
        <dbReference type="ARBA" id="ARBA00023125"/>
    </source>
</evidence>
<dbReference type="Gene3D" id="1.10.10.60">
    <property type="entry name" value="Homeodomain-like"/>
    <property type="match status" value="1"/>
</dbReference>
<gene>
    <name evidence="4" type="ORF">ABZ931_21195</name>
</gene>
<dbReference type="Proteomes" id="UP001551189">
    <property type="component" value="Unassembled WGS sequence"/>
</dbReference>
<evidence type="ECO:0000313" key="5">
    <source>
        <dbReference type="Proteomes" id="UP001551189"/>
    </source>
</evidence>
<dbReference type="PROSITE" id="PS50977">
    <property type="entry name" value="HTH_TETR_2"/>
    <property type="match status" value="1"/>
</dbReference>
<evidence type="ECO:0000259" key="3">
    <source>
        <dbReference type="PROSITE" id="PS50977"/>
    </source>
</evidence>
<feature type="domain" description="HTH tetR-type" evidence="3">
    <location>
        <begin position="1"/>
        <end position="28"/>
    </location>
</feature>
<dbReference type="RefSeq" id="WP_359697559.1">
    <property type="nucleotide sequence ID" value="NZ_JBEYXT010000097.1"/>
</dbReference>
<dbReference type="EMBL" id="JBEYXT010000097">
    <property type="protein sequence ID" value="MEU6803506.1"/>
    <property type="molecule type" value="Genomic_DNA"/>
</dbReference>
<organism evidence="4 5">
    <name type="scientific">Streptomyces neyagawaensis</name>
    <dbReference type="NCBI Taxonomy" id="42238"/>
    <lineage>
        <taxon>Bacteria</taxon>
        <taxon>Bacillati</taxon>
        <taxon>Actinomycetota</taxon>
        <taxon>Actinomycetes</taxon>
        <taxon>Kitasatosporales</taxon>
        <taxon>Streptomycetaceae</taxon>
        <taxon>Streptomyces</taxon>
    </lineage>
</organism>
<feature type="non-terminal residue" evidence="4">
    <location>
        <position position="28"/>
    </location>
</feature>
<dbReference type="SUPFAM" id="SSF46689">
    <property type="entry name" value="Homeodomain-like"/>
    <property type="match status" value="1"/>
</dbReference>
<evidence type="ECO:0000256" key="2">
    <source>
        <dbReference type="PROSITE-ProRule" id="PRU00335"/>
    </source>
</evidence>
<proteinExistence type="predicted"/>
<dbReference type="Pfam" id="PF00440">
    <property type="entry name" value="TetR_N"/>
    <property type="match status" value="1"/>
</dbReference>
<reference evidence="4 5" key="1">
    <citation type="submission" date="2024-06" db="EMBL/GenBank/DDBJ databases">
        <title>The Natural Products Discovery Center: Release of the First 8490 Sequenced Strains for Exploring Actinobacteria Biosynthetic Diversity.</title>
        <authorList>
            <person name="Kalkreuter E."/>
            <person name="Kautsar S.A."/>
            <person name="Yang D."/>
            <person name="Bader C.D."/>
            <person name="Teijaro C.N."/>
            <person name="Fluegel L."/>
            <person name="Davis C.M."/>
            <person name="Simpson J.R."/>
            <person name="Lauterbach L."/>
            <person name="Steele A.D."/>
            <person name="Gui C."/>
            <person name="Meng S."/>
            <person name="Li G."/>
            <person name="Viehrig K."/>
            <person name="Ye F."/>
            <person name="Su P."/>
            <person name="Kiefer A.F."/>
            <person name="Nichols A."/>
            <person name="Cepeda A.J."/>
            <person name="Yan W."/>
            <person name="Fan B."/>
            <person name="Jiang Y."/>
            <person name="Adhikari A."/>
            <person name="Zheng C.-J."/>
            <person name="Schuster L."/>
            <person name="Cowan T.M."/>
            <person name="Smanski M.J."/>
            <person name="Chevrette M.G."/>
            <person name="De Carvalho L.P.S."/>
            <person name="Shen B."/>
        </authorList>
    </citation>
    <scope>NUCLEOTIDE SEQUENCE [LARGE SCALE GENOMIC DNA]</scope>
    <source>
        <strain evidence="4 5">NPDC046851</strain>
    </source>
</reference>
<accession>A0ABV3B3X1</accession>
<comment type="caution">
    <text evidence="2">Lacks conserved residue(s) required for the propagation of feature annotation.</text>
</comment>
<protein>
    <submittedName>
        <fullName evidence="4">Helix-turn-helix domain-containing protein</fullName>
    </submittedName>
</protein>
<sequence>MRDVAGRAGIDHSTIHHHFPTKQALIVA</sequence>
<dbReference type="InterPro" id="IPR001647">
    <property type="entry name" value="HTH_TetR"/>
</dbReference>
<name>A0ABV3B3X1_9ACTN</name>